<protein>
    <submittedName>
        <fullName evidence="1">Damage-inducible protein CinA</fullName>
    </submittedName>
</protein>
<dbReference type="NCBIfam" id="TIGR00199">
    <property type="entry name" value="PncC_domain"/>
    <property type="match status" value="1"/>
</dbReference>
<dbReference type="InterPro" id="IPR036653">
    <property type="entry name" value="CinA-like_C"/>
</dbReference>
<dbReference type="SUPFAM" id="SSF142433">
    <property type="entry name" value="CinA-like"/>
    <property type="match status" value="1"/>
</dbReference>
<accession>A0A2K9DWG8</accession>
<dbReference type="Gene3D" id="3.90.950.20">
    <property type="entry name" value="CinA-like"/>
    <property type="match status" value="1"/>
</dbReference>
<proteinExistence type="predicted"/>
<dbReference type="Pfam" id="PF02464">
    <property type="entry name" value="CinA"/>
    <property type="match status" value="1"/>
</dbReference>
<gene>
    <name evidence="1" type="ORF">CXR34_12540</name>
</gene>
<evidence type="ECO:0000313" key="1">
    <source>
        <dbReference type="EMBL" id="AUG30194.1"/>
    </source>
</evidence>
<evidence type="ECO:0000313" key="2">
    <source>
        <dbReference type="Proteomes" id="UP000233276"/>
    </source>
</evidence>
<dbReference type="EMBL" id="CP025299">
    <property type="protein sequence ID" value="AUG30194.1"/>
    <property type="molecule type" value="Genomic_DNA"/>
</dbReference>
<sequence length="185" mass="18673">MTASPTPASGETGLADDLESTLVSVGRRTDPERLVARLGELGWTIAAAESLTGGLVAASIVSVSGASRVFRGAVVAYATDVKASLLGVEQHLLDAHGPVHPRVASQMAEGARRALGRDGVPADVGIATTGIAGPVSSDGQPVGTVHIAVATPLGSRVESVQLDGDRDGIRAETAARAIRLVLDAL</sequence>
<name>A0A2K9DWG8_9MICO</name>
<dbReference type="RefSeq" id="WP_101306573.1">
    <property type="nucleotide sequence ID" value="NZ_CP025299.1"/>
</dbReference>
<organism evidence="1 2">
    <name type="scientific">Microbacterium hominis</name>
    <dbReference type="NCBI Taxonomy" id="162426"/>
    <lineage>
        <taxon>Bacteria</taxon>
        <taxon>Bacillati</taxon>
        <taxon>Actinomycetota</taxon>
        <taxon>Actinomycetes</taxon>
        <taxon>Micrococcales</taxon>
        <taxon>Microbacteriaceae</taxon>
        <taxon>Microbacterium</taxon>
    </lineage>
</organism>
<reference evidence="1 2" key="1">
    <citation type="submission" date="2017-12" db="EMBL/GenBank/DDBJ databases">
        <title>Isolation and characterization of estrogens degradatiion strain Microbacterium hominis SJTG1.</title>
        <authorList>
            <person name="Xiong W."/>
            <person name="Yin C."/>
            <person name="Zheng D."/>
            <person name="Liang R."/>
        </authorList>
    </citation>
    <scope>NUCLEOTIDE SEQUENCE [LARGE SCALE GENOMIC DNA]</scope>
    <source>
        <strain evidence="1 2">SJTG1</strain>
    </source>
</reference>
<dbReference type="AlphaFoldDB" id="A0A2K9DWG8"/>
<dbReference type="InterPro" id="IPR008136">
    <property type="entry name" value="CinA_C"/>
</dbReference>
<dbReference type="KEGG" id="mhos:CXR34_12540"/>
<dbReference type="Proteomes" id="UP000233276">
    <property type="component" value="Chromosome"/>
</dbReference>